<dbReference type="CDD" id="cd07377">
    <property type="entry name" value="WHTH_GntR"/>
    <property type="match status" value="1"/>
</dbReference>
<name>A0A5B0DTN2_9HYPH</name>
<dbReference type="EMBL" id="VTWH01000002">
    <property type="protein sequence ID" value="KAA0970167.1"/>
    <property type="molecule type" value="Genomic_DNA"/>
</dbReference>
<dbReference type="GO" id="GO:0003677">
    <property type="term" value="F:DNA binding"/>
    <property type="evidence" value="ECO:0007669"/>
    <property type="project" value="UniProtKB-KW"/>
</dbReference>
<accession>A0A5B0DTN2</accession>
<dbReference type="PRINTS" id="PR00035">
    <property type="entry name" value="HTHGNTR"/>
</dbReference>
<keyword evidence="2" id="KW-0238">DNA-binding</keyword>
<gene>
    <name evidence="5" type="ORF">FPY71_06425</name>
</gene>
<proteinExistence type="predicted"/>
<dbReference type="InterPro" id="IPR036388">
    <property type="entry name" value="WH-like_DNA-bd_sf"/>
</dbReference>
<dbReference type="PANTHER" id="PTHR43537:SF54">
    <property type="entry name" value="TRANSCRIPTIONAL REGULATOR, GNTR FAMILY"/>
    <property type="match status" value="1"/>
</dbReference>
<protein>
    <submittedName>
        <fullName evidence="5">FadR family transcriptional regulator</fullName>
    </submittedName>
</protein>
<reference evidence="5 6" key="1">
    <citation type="submission" date="2019-08" db="EMBL/GenBank/DDBJ databases">
        <title>Aureimonas fodiniaquatilis sp. nov., isolated from a coal mine wastewater.</title>
        <authorList>
            <person name="Kim W."/>
        </authorList>
    </citation>
    <scope>NUCLEOTIDE SEQUENCE [LARGE SCALE GENOMIC DNA]</scope>
    <source>
        <strain evidence="5 6">CAU 1482</strain>
    </source>
</reference>
<feature type="domain" description="HTH gntR-type" evidence="4">
    <location>
        <begin position="5"/>
        <end position="73"/>
    </location>
</feature>
<dbReference type="Pfam" id="PF07729">
    <property type="entry name" value="FCD"/>
    <property type="match status" value="1"/>
</dbReference>
<evidence type="ECO:0000313" key="6">
    <source>
        <dbReference type="Proteomes" id="UP000324738"/>
    </source>
</evidence>
<dbReference type="PANTHER" id="PTHR43537">
    <property type="entry name" value="TRANSCRIPTIONAL REGULATOR, GNTR FAMILY"/>
    <property type="match status" value="1"/>
</dbReference>
<organism evidence="5 6">
    <name type="scientific">Aureimonas fodinaquatilis</name>
    <dbReference type="NCBI Taxonomy" id="2565783"/>
    <lineage>
        <taxon>Bacteria</taxon>
        <taxon>Pseudomonadati</taxon>
        <taxon>Pseudomonadota</taxon>
        <taxon>Alphaproteobacteria</taxon>
        <taxon>Hyphomicrobiales</taxon>
        <taxon>Aurantimonadaceae</taxon>
        <taxon>Aureimonas</taxon>
    </lineage>
</organism>
<dbReference type="PROSITE" id="PS50949">
    <property type="entry name" value="HTH_GNTR"/>
    <property type="match status" value="1"/>
</dbReference>
<comment type="caution">
    <text evidence="5">The sequence shown here is derived from an EMBL/GenBank/DDBJ whole genome shotgun (WGS) entry which is preliminary data.</text>
</comment>
<sequence>MSLPARTEDLLAHRLTGLFAEKGLKPGDRLPPELELCKILDVSRPALREALAGLEAVGMLATRKGSGRVLLPMDFNTALVGLAGFVPLKDKRLLDLLFIRQLLEVNILPVAAPKISPKALQRLEEVTQQIEEKAQAGEFFADEDYEFHRLLYSGLGNEVMNGVLDLFWSTFSRLDPHRLSHTQRLDETAAHHRRIFDAVKEGDIRKAQYHLDAHFYDTAFAVSHYEEKPSEDQATL</sequence>
<dbReference type="InterPro" id="IPR036390">
    <property type="entry name" value="WH_DNA-bd_sf"/>
</dbReference>
<dbReference type="SUPFAM" id="SSF46785">
    <property type="entry name" value="Winged helix' DNA-binding domain"/>
    <property type="match status" value="1"/>
</dbReference>
<dbReference type="Pfam" id="PF00392">
    <property type="entry name" value="GntR"/>
    <property type="match status" value="1"/>
</dbReference>
<evidence type="ECO:0000256" key="2">
    <source>
        <dbReference type="ARBA" id="ARBA00023125"/>
    </source>
</evidence>
<dbReference type="Gene3D" id="1.20.120.530">
    <property type="entry name" value="GntR ligand-binding domain-like"/>
    <property type="match status" value="1"/>
</dbReference>
<keyword evidence="3" id="KW-0804">Transcription</keyword>
<dbReference type="SMART" id="SM00895">
    <property type="entry name" value="FCD"/>
    <property type="match status" value="1"/>
</dbReference>
<dbReference type="RefSeq" id="WP_149298888.1">
    <property type="nucleotide sequence ID" value="NZ_VTWH01000002.1"/>
</dbReference>
<evidence type="ECO:0000313" key="5">
    <source>
        <dbReference type="EMBL" id="KAA0970167.1"/>
    </source>
</evidence>
<dbReference type="InterPro" id="IPR011711">
    <property type="entry name" value="GntR_C"/>
</dbReference>
<dbReference type="GO" id="GO:0003700">
    <property type="term" value="F:DNA-binding transcription factor activity"/>
    <property type="evidence" value="ECO:0007669"/>
    <property type="project" value="InterPro"/>
</dbReference>
<evidence type="ECO:0000256" key="3">
    <source>
        <dbReference type="ARBA" id="ARBA00023163"/>
    </source>
</evidence>
<keyword evidence="6" id="KW-1185">Reference proteome</keyword>
<dbReference type="SMART" id="SM00345">
    <property type="entry name" value="HTH_GNTR"/>
    <property type="match status" value="1"/>
</dbReference>
<dbReference type="Gene3D" id="1.10.10.10">
    <property type="entry name" value="Winged helix-like DNA-binding domain superfamily/Winged helix DNA-binding domain"/>
    <property type="match status" value="1"/>
</dbReference>
<dbReference type="OrthoDB" id="9812645at2"/>
<evidence type="ECO:0000259" key="4">
    <source>
        <dbReference type="PROSITE" id="PS50949"/>
    </source>
</evidence>
<dbReference type="AlphaFoldDB" id="A0A5B0DTN2"/>
<dbReference type="InterPro" id="IPR000524">
    <property type="entry name" value="Tscrpt_reg_HTH_GntR"/>
</dbReference>
<dbReference type="InterPro" id="IPR008920">
    <property type="entry name" value="TF_FadR/GntR_C"/>
</dbReference>
<dbReference type="SUPFAM" id="SSF48008">
    <property type="entry name" value="GntR ligand-binding domain-like"/>
    <property type="match status" value="1"/>
</dbReference>
<dbReference type="Proteomes" id="UP000324738">
    <property type="component" value="Unassembled WGS sequence"/>
</dbReference>
<evidence type="ECO:0000256" key="1">
    <source>
        <dbReference type="ARBA" id="ARBA00023015"/>
    </source>
</evidence>
<keyword evidence="1" id="KW-0805">Transcription regulation</keyword>